<feature type="domain" description="HTH marR-type" evidence="6">
    <location>
        <begin position="22"/>
        <end position="61"/>
    </location>
</feature>
<sequence length="322" mass="34500">MSGRRRTPSPSGSFEIVVEAAWLYYNEGLNQNEIARRLGVSRASVVNYLQEGRERGLIRIRLADEPFLAHSLSLDLQRRFGLKAAYVVPAVSPTDDTATLLRVAKAAGNWLPALLQTGDTLGVAWGRTIYELAEGMEPEPVADVSVVQLTGSMATPYGFTAELCSARLAQRLNGRCINLHAPAILSTPELAAALRQEPLIRDQLHALGDCNKALFAAGSCTTESHVVLAGIATADDIADYRARGARAVLCGRFVDADGRHVPGALDERMIGITPERMQDLEMGLLVSCGPDKVEPMAAVLQGGYASHLVTDNVTARALLADG</sequence>
<accession>A0ABV7KV71</accession>
<dbReference type="PANTHER" id="PTHR34294">
    <property type="entry name" value="TRANSCRIPTIONAL REGULATOR-RELATED"/>
    <property type="match status" value="1"/>
</dbReference>
<keyword evidence="4" id="KW-0804">Transcription</keyword>
<dbReference type="RefSeq" id="WP_379898049.1">
    <property type="nucleotide sequence ID" value="NZ_JBHRTR010000009.1"/>
</dbReference>
<dbReference type="InterPro" id="IPR000835">
    <property type="entry name" value="HTH_MarR-typ"/>
</dbReference>
<dbReference type="EMBL" id="JBHRTR010000009">
    <property type="protein sequence ID" value="MFC3226195.1"/>
    <property type="molecule type" value="Genomic_DNA"/>
</dbReference>
<evidence type="ECO:0000259" key="5">
    <source>
        <dbReference type="Pfam" id="PF04198"/>
    </source>
</evidence>
<dbReference type="InterPro" id="IPR051054">
    <property type="entry name" value="SorC_transcr_regulators"/>
</dbReference>
<dbReference type="Gene3D" id="3.40.50.1360">
    <property type="match status" value="1"/>
</dbReference>
<evidence type="ECO:0000313" key="7">
    <source>
        <dbReference type="EMBL" id="MFC3226195.1"/>
    </source>
</evidence>
<dbReference type="Proteomes" id="UP001595528">
    <property type="component" value="Unassembled WGS sequence"/>
</dbReference>
<dbReference type="InterPro" id="IPR036388">
    <property type="entry name" value="WH-like_DNA-bd_sf"/>
</dbReference>
<comment type="similarity">
    <text evidence="1">Belongs to the SorC transcriptional regulatory family.</text>
</comment>
<feature type="domain" description="Sugar-binding" evidence="5">
    <location>
        <begin position="70"/>
        <end position="320"/>
    </location>
</feature>
<evidence type="ECO:0000313" key="8">
    <source>
        <dbReference type="Proteomes" id="UP001595528"/>
    </source>
</evidence>
<proteinExistence type="inferred from homology"/>
<evidence type="ECO:0000256" key="3">
    <source>
        <dbReference type="ARBA" id="ARBA00023125"/>
    </source>
</evidence>
<gene>
    <name evidence="7" type="ORF">ACFOGJ_03085</name>
</gene>
<evidence type="ECO:0000256" key="1">
    <source>
        <dbReference type="ARBA" id="ARBA00010466"/>
    </source>
</evidence>
<evidence type="ECO:0000256" key="4">
    <source>
        <dbReference type="ARBA" id="ARBA00023163"/>
    </source>
</evidence>
<name>A0ABV7KV71_9PROT</name>
<dbReference type="SUPFAM" id="SSF100950">
    <property type="entry name" value="NagB/RpiA/CoA transferase-like"/>
    <property type="match status" value="1"/>
</dbReference>
<keyword evidence="2" id="KW-0805">Transcription regulation</keyword>
<organism evidence="7 8">
    <name type="scientific">Marinibaculum pumilum</name>
    <dbReference type="NCBI Taxonomy" id="1766165"/>
    <lineage>
        <taxon>Bacteria</taxon>
        <taxon>Pseudomonadati</taxon>
        <taxon>Pseudomonadota</taxon>
        <taxon>Alphaproteobacteria</taxon>
        <taxon>Rhodospirillales</taxon>
        <taxon>Rhodospirillaceae</taxon>
        <taxon>Marinibaculum</taxon>
    </lineage>
</organism>
<dbReference type="InterPro" id="IPR007324">
    <property type="entry name" value="Sugar-bd_dom_put"/>
</dbReference>
<dbReference type="Gene3D" id="1.10.10.10">
    <property type="entry name" value="Winged helix-like DNA-binding domain superfamily/Winged helix DNA-binding domain"/>
    <property type="match status" value="1"/>
</dbReference>
<evidence type="ECO:0000256" key="2">
    <source>
        <dbReference type="ARBA" id="ARBA00023015"/>
    </source>
</evidence>
<evidence type="ECO:0000259" key="6">
    <source>
        <dbReference type="Pfam" id="PF12802"/>
    </source>
</evidence>
<dbReference type="Pfam" id="PF04198">
    <property type="entry name" value="Sugar-bind"/>
    <property type="match status" value="1"/>
</dbReference>
<reference evidence="8" key="1">
    <citation type="journal article" date="2019" name="Int. J. Syst. Evol. Microbiol.">
        <title>The Global Catalogue of Microorganisms (GCM) 10K type strain sequencing project: providing services to taxonomists for standard genome sequencing and annotation.</title>
        <authorList>
            <consortium name="The Broad Institute Genomics Platform"/>
            <consortium name="The Broad Institute Genome Sequencing Center for Infectious Disease"/>
            <person name="Wu L."/>
            <person name="Ma J."/>
        </authorList>
    </citation>
    <scope>NUCLEOTIDE SEQUENCE [LARGE SCALE GENOMIC DNA]</scope>
    <source>
        <strain evidence="8">KCTC 42964</strain>
    </source>
</reference>
<protein>
    <submittedName>
        <fullName evidence="7">Sugar-binding transcriptional regulator</fullName>
    </submittedName>
</protein>
<dbReference type="Pfam" id="PF12802">
    <property type="entry name" value="MarR_2"/>
    <property type="match status" value="1"/>
</dbReference>
<keyword evidence="3" id="KW-0238">DNA-binding</keyword>
<comment type="caution">
    <text evidence="7">The sequence shown here is derived from an EMBL/GenBank/DDBJ whole genome shotgun (WGS) entry which is preliminary data.</text>
</comment>
<keyword evidence="8" id="KW-1185">Reference proteome</keyword>
<dbReference type="PANTHER" id="PTHR34294:SF1">
    <property type="entry name" value="TRANSCRIPTIONAL REGULATOR LSRR"/>
    <property type="match status" value="1"/>
</dbReference>
<dbReference type="InterPro" id="IPR037171">
    <property type="entry name" value="NagB/RpiA_transferase-like"/>
</dbReference>